<dbReference type="AlphaFoldDB" id="A0A7X6H2T2"/>
<dbReference type="Pfam" id="PF08125">
    <property type="entry name" value="Mannitol_dh_C"/>
    <property type="match status" value="1"/>
</dbReference>
<dbReference type="PRINTS" id="PR00084">
    <property type="entry name" value="MTLDHDRGNASE"/>
</dbReference>
<comment type="caution">
    <text evidence="4">The sequence shown here is derived from an EMBL/GenBank/DDBJ whole genome shotgun (WGS) entry which is preliminary data.</text>
</comment>
<dbReference type="Proteomes" id="UP000526408">
    <property type="component" value="Unassembled WGS sequence"/>
</dbReference>
<dbReference type="SUPFAM" id="SSF51735">
    <property type="entry name" value="NAD(P)-binding Rossmann-fold domains"/>
    <property type="match status" value="1"/>
</dbReference>
<gene>
    <name evidence="4" type="ORF">HCU73_14040</name>
</gene>
<organism evidence="4 5">
    <name type="scientific">Roseicyclus persicicus</name>
    <dbReference type="NCBI Taxonomy" id="2650661"/>
    <lineage>
        <taxon>Bacteria</taxon>
        <taxon>Pseudomonadati</taxon>
        <taxon>Pseudomonadota</taxon>
        <taxon>Alphaproteobacteria</taxon>
        <taxon>Rhodobacterales</taxon>
        <taxon>Roseobacteraceae</taxon>
        <taxon>Roseicyclus</taxon>
    </lineage>
</organism>
<evidence type="ECO:0000256" key="1">
    <source>
        <dbReference type="ARBA" id="ARBA00023002"/>
    </source>
</evidence>
<keyword evidence="5" id="KW-1185">Reference proteome</keyword>
<dbReference type="SUPFAM" id="SSF48179">
    <property type="entry name" value="6-phosphogluconate dehydrogenase C-terminal domain-like"/>
    <property type="match status" value="1"/>
</dbReference>
<evidence type="ECO:0000313" key="4">
    <source>
        <dbReference type="EMBL" id="NKX45712.1"/>
    </source>
</evidence>
<feature type="domain" description="Mannitol dehydrogenase C-terminal" evidence="3">
    <location>
        <begin position="255"/>
        <end position="433"/>
    </location>
</feature>
<proteinExistence type="predicted"/>
<reference evidence="4 5" key="1">
    <citation type="submission" date="2020-04" db="EMBL/GenBank/DDBJ databases">
        <authorList>
            <person name="Yoon J."/>
        </authorList>
    </citation>
    <scope>NUCLEOTIDE SEQUENCE [LARGE SCALE GENOMIC DNA]</scope>
    <source>
        <strain evidence="4 5">KMU-115</strain>
    </source>
</reference>
<evidence type="ECO:0000313" key="5">
    <source>
        <dbReference type="Proteomes" id="UP000526408"/>
    </source>
</evidence>
<dbReference type="InterPro" id="IPR000669">
    <property type="entry name" value="Mannitol_DH"/>
</dbReference>
<evidence type="ECO:0000259" key="2">
    <source>
        <dbReference type="Pfam" id="PF01232"/>
    </source>
</evidence>
<dbReference type="InterPro" id="IPR008927">
    <property type="entry name" value="6-PGluconate_DH-like_C_sf"/>
</dbReference>
<dbReference type="PANTHER" id="PTHR43362">
    <property type="entry name" value="MANNITOL DEHYDROGENASE DSF1-RELATED"/>
    <property type="match status" value="1"/>
</dbReference>
<dbReference type="GO" id="GO:0016616">
    <property type="term" value="F:oxidoreductase activity, acting on the CH-OH group of donors, NAD or NADP as acceptor"/>
    <property type="evidence" value="ECO:0007669"/>
    <property type="project" value="TreeGrafter"/>
</dbReference>
<protein>
    <submittedName>
        <fullName evidence="4">Mannitol dehydrogenase family protein</fullName>
    </submittedName>
</protein>
<dbReference type="EMBL" id="JAAZQQ010000005">
    <property type="protein sequence ID" value="NKX45712.1"/>
    <property type="molecule type" value="Genomic_DNA"/>
</dbReference>
<dbReference type="InterPro" id="IPR013328">
    <property type="entry name" value="6PGD_dom2"/>
</dbReference>
<dbReference type="Gene3D" id="1.10.1040.10">
    <property type="entry name" value="N-(1-d-carboxylethyl)-l-norvaline Dehydrogenase, domain 2"/>
    <property type="match status" value="1"/>
</dbReference>
<dbReference type="Gene3D" id="3.40.50.720">
    <property type="entry name" value="NAD(P)-binding Rossmann-like Domain"/>
    <property type="match status" value="1"/>
</dbReference>
<sequence length="449" mass="47219">MPTGSDLPRLMRRHPAPPVRMVHLGPGAFFRSFVAPMTEEAGGWGIMAVALASGRAREELGPQGGVYTAVELGPEGPVDRLVEVVAGVLVAAEEPGAVLAAMADPGVRVVTLTVTEKGYRPDPGDMDSPRSAAGWIVAALARRRATGVAPFTVLSCDNLAGNGHVIRDAVLGLARARDAGLADWIAAEGAFPCSMVDRITPAMTEADRAALAERTGVRDAGAVQHEPFAQWVIEDRFVGGARPAWETAGAQMVGDVAPFEAMKLRCLNGAHSALAYLGWLAGHGTVAEAAGDPVFAGYLRRLWAAEVGPSLTPPAGVSVPEYCDALLERFRNPAIRHQLRQIATDGSQKLPPRLLAPIRKRLAAGRPVPCLSLAVAGWMAHLSTDLLQDPMADRLRAVAGDPEAILRVAEVFDPALAGTPAFRTTILDAVDTLTRDGARAAVARLAQEA</sequence>
<dbReference type="PANTHER" id="PTHR43362:SF1">
    <property type="entry name" value="MANNITOL DEHYDROGENASE 2-RELATED"/>
    <property type="match status" value="1"/>
</dbReference>
<keyword evidence="1" id="KW-0560">Oxidoreductase</keyword>
<accession>A0A7X6H2T2</accession>
<dbReference type="InterPro" id="IPR036291">
    <property type="entry name" value="NAD(P)-bd_dom_sf"/>
</dbReference>
<evidence type="ECO:0000259" key="3">
    <source>
        <dbReference type="Pfam" id="PF08125"/>
    </source>
</evidence>
<dbReference type="InterPro" id="IPR013131">
    <property type="entry name" value="Mannitol_DH_N"/>
</dbReference>
<dbReference type="Pfam" id="PF01232">
    <property type="entry name" value="Mannitol_dh"/>
    <property type="match status" value="1"/>
</dbReference>
<dbReference type="InterPro" id="IPR013118">
    <property type="entry name" value="Mannitol_DH_C"/>
</dbReference>
<name>A0A7X6H2T2_9RHOB</name>
<dbReference type="InterPro" id="IPR050988">
    <property type="entry name" value="Mannitol_DH/Oxidoreductase"/>
</dbReference>
<feature type="domain" description="Mannitol dehydrogenase N-terminal" evidence="2">
    <location>
        <begin position="20"/>
        <end position="246"/>
    </location>
</feature>